<dbReference type="InterPro" id="IPR055261">
    <property type="entry name" value="PI_transfer_N"/>
</dbReference>
<dbReference type="InterPro" id="IPR001666">
    <property type="entry name" value="PI_transfer"/>
</dbReference>
<reference evidence="2 3" key="1">
    <citation type="submission" date="2021-04" db="EMBL/GenBank/DDBJ databases">
        <authorList>
            <person name="Bliznina A."/>
        </authorList>
    </citation>
    <scope>NUCLEOTIDE SEQUENCE [LARGE SCALE GENOMIC DNA]</scope>
</reference>
<proteinExistence type="predicted"/>
<keyword evidence="3" id="KW-1185">Reference proteome</keyword>
<evidence type="ECO:0000313" key="3">
    <source>
        <dbReference type="Proteomes" id="UP001158576"/>
    </source>
</evidence>
<name>A0ABN7T2C0_OIKDI</name>
<dbReference type="SUPFAM" id="SSF55961">
    <property type="entry name" value="Bet v1-like"/>
    <property type="match status" value="1"/>
</dbReference>
<feature type="domain" description="Phosphatidylinositol transfer protein N-terminal" evidence="1">
    <location>
        <begin position="1"/>
        <end position="254"/>
    </location>
</feature>
<dbReference type="PRINTS" id="PR00391">
    <property type="entry name" value="PITRANSFER"/>
</dbReference>
<organism evidence="2 3">
    <name type="scientific">Oikopleura dioica</name>
    <name type="common">Tunicate</name>
    <dbReference type="NCBI Taxonomy" id="34765"/>
    <lineage>
        <taxon>Eukaryota</taxon>
        <taxon>Metazoa</taxon>
        <taxon>Chordata</taxon>
        <taxon>Tunicata</taxon>
        <taxon>Appendicularia</taxon>
        <taxon>Copelata</taxon>
        <taxon>Oikopleuridae</taxon>
        <taxon>Oikopleura</taxon>
    </lineage>
</organism>
<dbReference type="Proteomes" id="UP001158576">
    <property type="component" value="Chromosome 2"/>
</dbReference>
<dbReference type="Pfam" id="PF02121">
    <property type="entry name" value="IP_trans"/>
    <property type="match status" value="1"/>
</dbReference>
<dbReference type="PANTHER" id="PTHR10658:SF11">
    <property type="entry name" value="VIBRATOR, ISOFORM B"/>
    <property type="match status" value="1"/>
</dbReference>
<sequence>MVKQIYKIPMPFSMEEYNLAQHYVTMVEKIAPSDPDSELITMEEYDENSEHAKETDGKAGLYVHRRFHMEKKMPGVITMMAPKGSMETDIYSWVAFPMSKSLVKVPYMKEKFKIEIKSVQKADLGESENVFELSAEDQKAIKSSFIDITTKPDSTQEKKHLLPAEYKHSNGKAPLSKTWLKDAQDRKESNYMTSYNLVDSTFNVWGLQGKVEKSICGSQEKIFHSLHREMFCYMGEHDKMPGWYGKSMEEIKALKAP</sequence>
<protein>
    <submittedName>
        <fullName evidence="2">Oidioi.mRNA.OKI2018_I69.chr2.g4662.t2.cds</fullName>
    </submittedName>
</protein>
<dbReference type="PANTHER" id="PTHR10658">
    <property type="entry name" value="PHOSPHATIDYLINOSITOL TRANSFER PROTEIN"/>
    <property type="match status" value="1"/>
</dbReference>
<evidence type="ECO:0000259" key="1">
    <source>
        <dbReference type="Pfam" id="PF02121"/>
    </source>
</evidence>
<gene>
    <name evidence="2" type="ORF">OKIOD_LOCUS13427</name>
</gene>
<accession>A0ABN7T2C0</accession>
<evidence type="ECO:0000313" key="2">
    <source>
        <dbReference type="EMBL" id="CAG5110245.1"/>
    </source>
</evidence>
<dbReference type="InterPro" id="IPR023393">
    <property type="entry name" value="START-like_dom_sf"/>
</dbReference>
<dbReference type="EMBL" id="OU015567">
    <property type="protein sequence ID" value="CAG5110245.1"/>
    <property type="molecule type" value="Genomic_DNA"/>
</dbReference>
<dbReference type="Gene3D" id="3.30.530.20">
    <property type="match status" value="1"/>
</dbReference>